<evidence type="ECO:0000313" key="2">
    <source>
        <dbReference type="EMBL" id="SDH73044.1"/>
    </source>
</evidence>
<organism evidence="2 3">
    <name type="scientific">Nonomuraea jiangxiensis</name>
    <dbReference type="NCBI Taxonomy" id="633440"/>
    <lineage>
        <taxon>Bacteria</taxon>
        <taxon>Bacillati</taxon>
        <taxon>Actinomycetota</taxon>
        <taxon>Actinomycetes</taxon>
        <taxon>Streptosporangiales</taxon>
        <taxon>Streptosporangiaceae</taxon>
        <taxon>Nonomuraea</taxon>
    </lineage>
</organism>
<name>A0A1G8ET74_9ACTN</name>
<dbReference type="SUPFAM" id="SSF54593">
    <property type="entry name" value="Glyoxalase/Bleomycin resistance protein/Dihydroxybiphenyl dioxygenase"/>
    <property type="match status" value="1"/>
</dbReference>
<keyword evidence="3" id="KW-1185">Reference proteome</keyword>
<feature type="domain" description="VOC" evidence="1">
    <location>
        <begin position="4"/>
        <end position="118"/>
    </location>
</feature>
<dbReference type="InterPro" id="IPR029068">
    <property type="entry name" value="Glyas_Bleomycin-R_OHBP_Dase"/>
</dbReference>
<dbReference type="RefSeq" id="WP_090930039.1">
    <property type="nucleotide sequence ID" value="NZ_FNDJ01000003.1"/>
</dbReference>
<dbReference type="Proteomes" id="UP000199202">
    <property type="component" value="Unassembled WGS sequence"/>
</dbReference>
<dbReference type="EMBL" id="FNDJ01000003">
    <property type="protein sequence ID" value="SDH73044.1"/>
    <property type="molecule type" value="Genomic_DNA"/>
</dbReference>
<dbReference type="PROSITE" id="PS51819">
    <property type="entry name" value="VOC"/>
    <property type="match status" value="1"/>
</dbReference>
<evidence type="ECO:0000313" key="3">
    <source>
        <dbReference type="Proteomes" id="UP000199202"/>
    </source>
</evidence>
<sequence length="118" mass="12580">MGRPIAFFEVVSSDHERAQAFYRDLFDWRVAADPEMGGYGLVDTGAGEQAVGGGIGPSMQPGDTGVKVYVQVDDLDAYLDRAEALGGERLVPPTDLPGDFGRFAVFADPDGNQVGLWA</sequence>
<dbReference type="InterPro" id="IPR052164">
    <property type="entry name" value="Anthracycline_SecMetBiosynth"/>
</dbReference>
<dbReference type="Pfam" id="PF18029">
    <property type="entry name" value="Glyoxalase_6"/>
    <property type="match status" value="1"/>
</dbReference>
<dbReference type="Gene3D" id="3.10.180.10">
    <property type="entry name" value="2,3-Dihydroxybiphenyl 1,2-Dioxygenase, domain 1"/>
    <property type="match status" value="1"/>
</dbReference>
<dbReference type="PANTHER" id="PTHR33993:SF14">
    <property type="entry name" value="GB|AAF24581.1"/>
    <property type="match status" value="1"/>
</dbReference>
<dbReference type="InterPro" id="IPR041581">
    <property type="entry name" value="Glyoxalase_6"/>
</dbReference>
<evidence type="ECO:0000259" key="1">
    <source>
        <dbReference type="PROSITE" id="PS51819"/>
    </source>
</evidence>
<dbReference type="PANTHER" id="PTHR33993">
    <property type="entry name" value="GLYOXALASE-RELATED"/>
    <property type="match status" value="1"/>
</dbReference>
<dbReference type="CDD" id="cd07247">
    <property type="entry name" value="SgaA_N_like"/>
    <property type="match status" value="1"/>
</dbReference>
<dbReference type="InterPro" id="IPR037523">
    <property type="entry name" value="VOC_core"/>
</dbReference>
<accession>A0A1G8ET74</accession>
<gene>
    <name evidence="2" type="ORF">SAMN05421869_10393</name>
</gene>
<dbReference type="AlphaFoldDB" id="A0A1G8ET74"/>
<dbReference type="STRING" id="633440.SAMN05421869_10393"/>
<proteinExistence type="predicted"/>
<dbReference type="OrthoDB" id="9793039at2"/>
<protein>
    <recommendedName>
        <fullName evidence="1">VOC domain-containing protein</fullName>
    </recommendedName>
</protein>
<reference evidence="2 3" key="1">
    <citation type="submission" date="2016-10" db="EMBL/GenBank/DDBJ databases">
        <authorList>
            <person name="de Groot N.N."/>
        </authorList>
    </citation>
    <scope>NUCLEOTIDE SEQUENCE [LARGE SCALE GENOMIC DNA]</scope>
    <source>
        <strain evidence="2 3">CGMCC 4.6533</strain>
    </source>
</reference>